<proteinExistence type="predicted"/>
<dbReference type="EMBL" id="QGKY02001015">
    <property type="protein sequence ID" value="KAF2569994.1"/>
    <property type="molecule type" value="Genomic_DNA"/>
</dbReference>
<evidence type="ECO:0000313" key="1">
    <source>
        <dbReference type="EMBL" id="KAF2569994.1"/>
    </source>
</evidence>
<organism evidence="1">
    <name type="scientific">Brassica cretica</name>
    <name type="common">Mustard</name>
    <dbReference type="NCBI Taxonomy" id="69181"/>
    <lineage>
        <taxon>Eukaryota</taxon>
        <taxon>Viridiplantae</taxon>
        <taxon>Streptophyta</taxon>
        <taxon>Embryophyta</taxon>
        <taxon>Tracheophyta</taxon>
        <taxon>Spermatophyta</taxon>
        <taxon>Magnoliopsida</taxon>
        <taxon>eudicotyledons</taxon>
        <taxon>Gunneridae</taxon>
        <taxon>Pentapetalae</taxon>
        <taxon>rosids</taxon>
        <taxon>malvids</taxon>
        <taxon>Brassicales</taxon>
        <taxon>Brassicaceae</taxon>
        <taxon>Brassiceae</taxon>
        <taxon>Brassica</taxon>
    </lineage>
</organism>
<sequence length="109" mass="11713">MANFPVASLTDLPQDHLPVAVQLVLADSVNQALTPDQWLLLFRNADAFGGPINPYRIPPDAAGLWRVGSTTISEITSRGSVTTDVFAVSGVKIVHLDACIVEAREADTW</sequence>
<comment type="caution">
    <text evidence="1">The sequence shown here is derived from an EMBL/GenBank/DDBJ whole genome shotgun (WGS) entry which is preliminary data.</text>
</comment>
<dbReference type="AlphaFoldDB" id="A0A8S9IJP7"/>
<name>A0A8S9IJP7_BRACR</name>
<reference evidence="1" key="1">
    <citation type="submission" date="2019-12" db="EMBL/GenBank/DDBJ databases">
        <title>Genome sequencing and annotation of Brassica cretica.</title>
        <authorList>
            <person name="Studholme D.J."/>
            <person name="Sarris P.F."/>
        </authorList>
    </citation>
    <scope>NUCLEOTIDE SEQUENCE</scope>
    <source>
        <strain evidence="1">PFS-102/07</strain>
        <tissue evidence="1">Leaf</tissue>
    </source>
</reference>
<accession>A0A8S9IJP7</accession>
<protein>
    <submittedName>
        <fullName evidence="1">Uncharacterized protein</fullName>
    </submittedName>
</protein>
<gene>
    <name evidence="1" type="ORF">F2Q70_00000494</name>
</gene>